<dbReference type="OrthoDB" id="8481063at2"/>
<keyword evidence="2" id="KW-1185">Reference proteome</keyword>
<protein>
    <submittedName>
        <fullName evidence="1">Uncharacterized protein</fullName>
    </submittedName>
</protein>
<dbReference type="KEGG" id="phr:C6569_00660"/>
<reference evidence="1 2" key="1">
    <citation type="submission" date="2018-03" db="EMBL/GenBank/DDBJ databases">
        <title>Genome sequencing of Phreatobacter sp.</title>
        <authorList>
            <person name="Kim S.-J."/>
            <person name="Heo J."/>
            <person name="Kwon S.-W."/>
        </authorList>
    </citation>
    <scope>NUCLEOTIDE SEQUENCE [LARGE SCALE GENOMIC DNA]</scope>
    <source>
        <strain evidence="1 2">S-12</strain>
    </source>
</reference>
<dbReference type="Proteomes" id="UP000237889">
    <property type="component" value="Chromosome"/>
</dbReference>
<sequence length="117" mass="12243">MNRISKFLALGGVAGFGLVLALGLSHDGRAAGTVPSLALTFSAADVDHAHSAFDGFRNRLDGAPRASETAGRTAAITGDRTDCARFAWPHIPAACQTSSKGEHLRPVRMVALDQTSR</sequence>
<proteinExistence type="predicted"/>
<accession>A0A2S0N6R9</accession>
<evidence type="ECO:0000313" key="1">
    <source>
        <dbReference type="EMBL" id="AVO43707.1"/>
    </source>
</evidence>
<dbReference type="AlphaFoldDB" id="A0A2S0N6R9"/>
<gene>
    <name evidence="1" type="ORF">C6569_00660</name>
</gene>
<name>A0A2S0N6R9_9HYPH</name>
<dbReference type="RefSeq" id="WP_106747037.1">
    <property type="nucleotide sequence ID" value="NZ_CP027668.1"/>
</dbReference>
<organism evidence="1 2">
    <name type="scientific">Phreatobacter cathodiphilus</name>
    <dbReference type="NCBI Taxonomy" id="1868589"/>
    <lineage>
        <taxon>Bacteria</taxon>
        <taxon>Pseudomonadati</taxon>
        <taxon>Pseudomonadota</taxon>
        <taxon>Alphaproteobacteria</taxon>
        <taxon>Hyphomicrobiales</taxon>
        <taxon>Phreatobacteraceae</taxon>
        <taxon>Phreatobacter</taxon>
    </lineage>
</organism>
<evidence type="ECO:0000313" key="2">
    <source>
        <dbReference type="Proteomes" id="UP000237889"/>
    </source>
</evidence>
<dbReference type="EMBL" id="CP027668">
    <property type="protein sequence ID" value="AVO43707.1"/>
    <property type="molecule type" value="Genomic_DNA"/>
</dbReference>